<dbReference type="InterPro" id="IPR050256">
    <property type="entry name" value="Glycosyltransferase_2"/>
</dbReference>
<feature type="domain" description="Glycosyltransferase 2-like" evidence="10">
    <location>
        <begin position="10"/>
        <end position="173"/>
    </location>
</feature>
<dbReference type="InterPro" id="IPR001173">
    <property type="entry name" value="Glyco_trans_2-like"/>
</dbReference>
<protein>
    <submittedName>
        <fullName evidence="11">Glycosyltransferase family 2 protein</fullName>
    </submittedName>
</protein>
<organism evidence="11 12">
    <name type="scientific">Candidatus Ornithomonoglobus intestinigallinarum</name>
    <dbReference type="NCBI Taxonomy" id="2840894"/>
    <lineage>
        <taxon>Bacteria</taxon>
        <taxon>Bacillati</taxon>
        <taxon>Bacillota</taxon>
        <taxon>Clostridia</taxon>
        <taxon>Candidatus Ornithomonoglobus</taxon>
    </lineage>
</organism>
<evidence type="ECO:0000256" key="5">
    <source>
        <dbReference type="ARBA" id="ARBA00022692"/>
    </source>
</evidence>
<evidence type="ECO:0000259" key="10">
    <source>
        <dbReference type="Pfam" id="PF00535"/>
    </source>
</evidence>
<evidence type="ECO:0000313" key="11">
    <source>
        <dbReference type="EMBL" id="HIT84960.1"/>
    </source>
</evidence>
<evidence type="ECO:0000256" key="4">
    <source>
        <dbReference type="ARBA" id="ARBA00022679"/>
    </source>
</evidence>
<evidence type="ECO:0000313" key="12">
    <source>
        <dbReference type="Proteomes" id="UP000824165"/>
    </source>
</evidence>
<evidence type="ECO:0000256" key="1">
    <source>
        <dbReference type="ARBA" id="ARBA00004651"/>
    </source>
</evidence>
<reference evidence="11" key="2">
    <citation type="journal article" date="2021" name="PeerJ">
        <title>Extensive microbial diversity within the chicken gut microbiome revealed by metagenomics and culture.</title>
        <authorList>
            <person name="Gilroy R."/>
            <person name="Ravi A."/>
            <person name="Getino M."/>
            <person name="Pursley I."/>
            <person name="Horton D.L."/>
            <person name="Alikhan N.F."/>
            <person name="Baker D."/>
            <person name="Gharbi K."/>
            <person name="Hall N."/>
            <person name="Watson M."/>
            <person name="Adriaenssens E.M."/>
            <person name="Foster-Nyarko E."/>
            <person name="Jarju S."/>
            <person name="Secka A."/>
            <person name="Antonio M."/>
            <person name="Oren A."/>
            <person name="Chaudhuri R.R."/>
            <person name="La Ragione R."/>
            <person name="Hildebrand F."/>
            <person name="Pallen M.J."/>
        </authorList>
    </citation>
    <scope>NUCLEOTIDE SEQUENCE</scope>
    <source>
        <strain evidence="11">CHK181-108</strain>
    </source>
</reference>
<keyword evidence="2" id="KW-1003">Cell membrane</keyword>
<dbReference type="InterPro" id="IPR029044">
    <property type="entry name" value="Nucleotide-diphossugar_trans"/>
</dbReference>
<feature type="transmembrane region" description="Helical" evidence="9">
    <location>
        <begin position="225"/>
        <end position="256"/>
    </location>
</feature>
<evidence type="ECO:0000256" key="3">
    <source>
        <dbReference type="ARBA" id="ARBA00022676"/>
    </source>
</evidence>
<dbReference type="FunFam" id="3.90.550.10:FF:000079">
    <property type="entry name" value="Probable glycosyl transferase"/>
    <property type="match status" value="1"/>
</dbReference>
<accession>A0A9D1KPS1</accession>
<name>A0A9D1KPS1_9FIRM</name>
<comment type="similarity">
    <text evidence="8">Belongs to the glycosyltransferase 2 family. GtrB subfamily.</text>
</comment>
<dbReference type="GO" id="GO:0016757">
    <property type="term" value="F:glycosyltransferase activity"/>
    <property type="evidence" value="ECO:0007669"/>
    <property type="project" value="UniProtKB-KW"/>
</dbReference>
<keyword evidence="3" id="KW-0328">Glycosyltransferase</keyword>
<dbReference type="Gene3D" id="3.90.550.10">
    <property type="entry name" value="Spore Coat Polysaccharide Biosynthesis Protein SpsA, Chain A"/>
    <property type="match status" value="1"/>
</dbReference>
<keyword evidence="4" id="KW-0808">Transferase</keyword>
<proteinExistence type="inferred from homology"/>
<keyword evidence="5 9" id="KW-0812">Transmembrane</keyword>
<dbReference type="PANTHER" id="PTHR48090">
    <property type="entry name" value="UNDECAPRENYL-PHOSPHATE 4-DEOXY-4-FORMAMIDO-L-ARABINOSE TRANSFERASE-RELATED"/>
    <property type="match status" value="1"/>
</dbReference>
<comment type="subcellular location">
    <subcellularLocation>
        <location evidence="1">Cell membrane</location>
        <topology evidence="1">Multi-pass membrane protein</topology>
    </subcellularLocation>
</comment>
<gene>
    <name evidence="11" type="ORF">IAA60_03525</name>
</gene>
<dbReference type="CDD" id="cd04187">
    <property type="entry name" value="DPM1_like_bac"/>
    <property type="match status" value="1"/>
</dbReference>
<dbReference type="Proteomes" id="UP000824165">
    <property type="component" value="Unassembled WGS sequence"/>
</dbReference>
<keyword evidence="6 9" id="KW-1133">Transmembrane helix</keyword>
<dbReference type="GO" id="GO:0005886">
    <property type="term" value="C:plasma membrane"/>
    <property type="evidence" value="ECO:0007669"/>
    <property type="project" value="UniProtKB-SubCell"/>
</dbReference>
<dbReference type="PANTHER" id="PTHR48090:SF8">
    <property type="entry name" value="GLYCOSYLTRANSFERASE CSBB-RELATED"/>
    <property type="match status" value="1"/>
</dbReference>
<evidence type="ECO:0000256" key="8">
    <source>
        <dbReference type="ARBA" id="ARBA00038152"/>
    </source>
</evidence>
<reference evidence="11" key="1">
    <citation type="submission" date="2020-10" db="EMBL/GenBank/DDBJ databases">
        <authorList>
            <person name="Gilroy R."/>
        </authorList>
    </citation>
    <scope>NUCLEOTIDE SEQUENCE</scope>
    <source>
        <strain evidence="11">CHK181-108</strain>
    </source>
</reference>
<evidence type="ECO:0000256" key="2">
    <source>
        <dbReference type="ARBA" id="ARBA00022475"/>
    </source>
</evidence>
<evidence type="ECO:0000256" key="7">
    <source>
        <dbReference type="ARBA" id="ARBA00023136"/>
    </source>
</evidence>
<comment type="caution">
    <text evidence="11">The sequence shown here is derived from an EMBL/GenBank/DDBJ whole genome shotgun (WGS) entry which is preliminary data.</text>
</comment>
<evidence type="ECO:0000256" key="9">
    <source>
        <dbReference type="SAM" id="Phobius"/>
    </source>
</evidence>
<feature type="transmembrane region" description="Helical" evidence="9">
    <location>
        <begin position="268"/>
        <end position="293"/>
    </location>
</feature>
<sequence>MNEKKSDTISIVVPCFNEGASIPAFYNELTRVFGEMDAVYELIFIDDGSSDDTLFVVKSLAKRDENVKFISFSRNFGKEAAMLAGLEASTGDYAAVMDADLQDPPALLKQMYAELKKGVYDCIATRRATREGEPKIRSFFARLFYKIINKISSTEIVDGARDYRLMTRSMVDAVLSLREYNRFSKGIFSWVGFKTHWISYQNIGRSAGETKWSFSKLLLYSLDGIMAFSTVPLSIASVFGLIFCLIAVVLIVVIVAKTLIWGDPVAGYPSMMCVIFLLSGVQLFSIGVIGQYLSKTYMETKRRPIYITRETNIENMEK</sequence>
<dbReference type="AlphaFoldDB" id="A0A9D1KPS1"/>
<dbReference type="EMBL" id="DVLU01000029">
    <property type="protein sequence ID" value="HIT84960.1"/>
    <property type="molecule type" value="Genomic_DNA"/>
</dbReference>
<dbReference type="Pfam" id="PF00535">
    <property type="entry name" value="Glycos_transf_2"/>
    <property type="match status" value="1"/>
</dbReference>
<keyword evidence="7 9" id="KW-0472">Membrane</keyword>
<dbReference type="SUPFAM" id="SSF53448">
    <property type="entry name" value="Nucleotide-diphospho-sugar transferases"/>
    <property type="match status" value="1"/>
</dbReference>
<evidence type="ECO:0000256" key="6">
    <source>
        <dbReference type="ARBA" id="ARBA00022989"/>
    </source>
</evidence>